<feature type="compositionally biased region" description="Pro residues" evidence="1">
    <location>
        <begin position="188"/>
        <end position="228"/>
    </location>
</feature>
<gene>
    <name evidence="3" type="ORF">SAMN00790413_02735</name>
</gene>
<evidence type="ECO:0000256" key="1">
    <source>
        <dbReference type="SAM" id="MobiDB-lite"/>
    </source>
</evidence>
<feature type="compositionally biased region" description="Low complexity" evidence="1">
    <location>
        <begin position="178"/>
        <end position="187"/>
    </location>
</feature>
<dbReference type="InterPro" id="IPR018711">
    <property type="entry name" value="NAGPA"/>
</dbReference>
<organism evidence="3 4">
    <name type="scientific">Deinococcus hopiensis KR-140</name>
    <dbReference type="NCBI Taxonomy" id="695939"/>
    <lineage>
        <taxon>Bacteria</taxon>
        <taxon>Thermotogati</taxon>
        <taxon>Deinococcota</taxon>
        <taxon>Deinococci</taxon>
        <taxon>Deinococcales</taxon>
        <taxon>Deinococcaceae</taxon>
        <taxon>Deinococcus</taxon>
    </lineage>
</organism>
<dbReference type="RefSeq" id="WP_084049935.1">
    <property type="nucleotide sequence ID" value="NZ_FWWU01000009.1"/>
</dbReference>
<keyword evidence="4" id="KW-1185">Reference proteome</keyword>
<proteinExistence type="predicted"/>
<reference evidence="3 4" key="1">
    <citation type="submission" date="2017-04" db="EMBL/GenBank/DDBJ databases">
        <authorList>
            <person name="Afonso C.L."/>
            <person name="Miller P.J."/>
            <person name="Scott M.A."/>
            <person name="Spackman E."/>
            <person name="Goraichik I."/>
            <person name="Dimitrov K.M."/>
            <person name="Suarez D.L."/>
            <person name="Swayne D.E."/>
        </authorList>
    </citation>
    <scope>NUCLEOTIDE SEQUENCE [LARGE SCALE GENOMIC DNA]</scope>
    <source>
        <strain evidence="3 4">KR-140</strain>
    </source>
</reference>
<feature type="region of interest" description="Disordered" evidence="1">
    <location>
        <begin position="1"/>
        <end position="22"/>
    </location>
</feature>
<accession>A0A1W1VQ33</accession>
<evidence type="ECO:0000259" key="2">
    <source>
        <dbReference type="Pfam" id="PF09992"/>
    </source>
</evidence>
<name>A0A1W1VQ33_9DEIO</name>
<evidence type="ECO:0000313" key="3">
    <source>
        <dbReference type="EMBL" id="SMB95191.1"/>
    </source>
</evidence>
<dbReference type="OrthoDB" id="74068at2"/>
<feature type="domain" description="Phosphodiester glycosidase" evidence="2">
    <location>
        <begin position="544"/>
        <end position="663"/>
    </location>
</feature>
<sequence length="672" mass="69806">MRRSDNTAPYPGAVLTRPGPGTARLPPVNLPAPPVRLIWTALLALTAGAGARPVAVGGQVQAAAVDSHTLPGGEALAVWTLPRLGVTVRNDPDDVRLLYGSRELRYAPGRGWRAVGFKLPPGTRLPAPESVGTSLYVPLAALRLLGVRVIADTPNLLGFPAPAQEPEATLPPSPDLPQPAQAQTQTAQPPPSVTPPTPAAPGPNAPAPTPTAPPRPTPPPPVTPPPPAQITSVAHLDTVRISRTLYRTVEVQRVVLELSGQATHQVMREGTGLSIVLLGVASSASSQTLPSGDTLGIEPGVQGSAAQTTVHLKTGGGTSEIFTLEDPYRVVIDTTTQTDTRVPPPIDPDALPEGVTYRARGGLHLLSFDSARFQPKVVTAPLGTAQDVANMVKAAGGVAGVNGGYFDTASSLPVDLVAVGGLMTAPSLERRATVGFPAQGTPLFGYPRPRYILGGSFGSVKVNTVGPRARPELLTAFVGDGHTAVGMDGLTTLYLTPNATTVTRAVTGRNVPLRGTLAFTFDPARFPQLPRAAGERLNVDLNWQTPEAAWERVQDALSAGPLLVQGGKVVLNPVREVFDTSAGIWRPTRQVAFGVLNGQPTIAYLEYGTPEAFAAALAAAGVDDAVRLDSGSSATAYVVGGYAGLGGYLNTVWSRPVPNAIVFVPKISAARK</sequence>
<dbReference type="Proteomes" id="UP000192582">
    <property type="component" value="Unassembled WGS sequence"/>
</dbReference>
<dbReference type="PANTHER" id="PTHR40446:SF2">
    <property type="entry name" value="N-ACETYLGLUCOSAMINE-1-PHOSPHODIESTER ALPHA-N-ACETYLGLUCOSAMINIDASE"/>
    <property type="match status" value="1"/>
</dbReference>
<feature type="region of interest" description="Disordered" evidence="1">
    <location>
        <begin position="160"/>
        <end position="230"/>
    </location>
</feature>
<dbReference type="AlphaFoldDB" id="A0A1W1VQ33"/>
<evidence type="ECO:0000313" key="4">
    <source>
        <dbReference type="Proteomes" id="UP000192582"/>
    </source>
</evidence>
<dbReference type="EMBL" id="FWWU01000009">
    <property type="protein sequence ID" value="SMB95191.1"/>
    <property type="molecule type" value="Genomic_DNA"/>
</dbReference>
<dbReference type="STRING" id="695939.SAMN00790413_02735"/>
<dbReference type="PANTHER" id="PTHR40446">
    <property type="entry name" value="N-ACETYLGLUCOSAMINE-1-PHOSPHODIESTER ALPHA-N-ACETYLGLUCOSAMINIDASE"/>
    <property type="match status" value="1"/>
</dbReference>
<protein>
    <recommendedName>
        <fullName evidence="2">Phosphodiester glycosidase domain-containing protein</fullName>
    </recommendedName>
</protein>
<dbReference type="Pfam" id="PF09992">
    <property type="entry name" value="NAGPA"/>
    <property type="match status" value="1"/>
</dbReference>